<evidence type="ECO:0000256" key="7">
    <source>
        <dbReference type="ARBA" id="ARBA00023209"/>
    </source>
</evidence>
<dbReference type="Pfam" id="PF01134">
    <property type="entry name" value="GIDA"/>
    <property type="match status" value="1"/>
</dbReference>
<dbReference type="NCBIfam" id="TIGR02032">
    <property type="entry name" value="GG-red-SF"/>
    <property type="match status" value="1"/>
</dbReference>
<keyword evidence="12" id="KW-1185">Reference proteome</keyword>
<dbReference type="HOGENOM" id="CLU_024648_0_0_2"/>
<accession>F2L0G1</accession>
<dbReference type="NCBIfam" id="NF041080">
    <property type="entry name" value="DGGGPL_reductase"/>
    <property type="match status" value="1"/>
</dbReference>
<organism evidence="11 12">
    <name type="scientific">Thermoproteus uzoniensis (strain 768-20)</name>
    <dbReference type="NCBI Taxonomy" id="999630"/>
    <lineage>
        <taxon>Archaea</taxon>
        <taxon>Thermoproteota</taxon>
        <taxon>Thermoprotei</taxon>
        <taxon>Thermoproteales</taxon>
        <taxon>Thermoproteaceae</taxon>
        <taxon>Thermoproteus</taxon>
    </lineage>
</organism>
<dbReference type="GeneID" id="10360692"/>
<dbReference type="GO" id="GO:0008654">
    <property type="term" value="P:phospholipid biosynthetic process"/>
    <property type="evidence" value="ECO:0007669"/>
    <property type="project" value="UniProtKB-KW"/>
</dbReference>
<evidence type="ECO:0000313" key="12">
    <source>
        <dbReference type="Proteomes" id="UP000008138"/>
    </source>
</evidence>
<evidence type="ECO:0000256" key="8">
    <source>
        <dbReference type="ARBA" id="ARBA00023264"/>
    </source>
</evidence>
<reference evidence="11 12" key="1">
    <citation type="journal article" date="2011" name="J. Bacteriol.">
        <title>Complete genome sequence of the thermoacidophilic crenarchaeon Thermoproteus uzoniensis 768-20.</title>
        <authorList>
            <person name="Mardanov A.V."/>
            <person name="Gumerov V.M."/>
            <person name="Beletsky A.V."/>
            <person name="Prokofeva M.I."/>
            <person name="Bonch-Osmolovskaya E.A."/>
            <person name="Ravin N.V."/>
            <person name="Skryabin K.G."/>
        </authorList>
    </citation>
    <scope>NUCLEOTIDE SEQUENCE [LARGE SCALE GENOMIC DNA]</scope>
    <source>
        <strain evidence="11 12">768-20</strain>
    </source>
</reference>
<dbReference type="OrthoDB" id="6062at2157"/>
<sequence length="453" mass="50578">MSESFDVVVVGAGTAGAYTAYNLAKRGFKVAFMDSKSGDKVGVKTCGDALGKHHVDRMARFLTPNPKIFVNEIKGVELFSPDMRTKYVIAGEGYMLDRFNWGKWLVKEAVNAGAAFFEGHTAVAPILENGHVVGVKATDNRQGVHKEFRAKVVVDASGSVGVIRTKLPDTWPISERLHPEDVSHAYREVFYIEDSVENPQYIKIYLDQTISPGGYWWDFPYSSNFVNVGLGIWGVLKINPNANYKKYLEPRYKIKEKVHMGGGFIPTRRPLKSLVGNGILAVGDAAAAVNPLHGGGIGQALLTGELAAKAIERAFSQGRFDTTALWSYNVDYMNEWGYRQAQLDVIRLMLQTLDNDDLNFGLSRKLLTEEDVLDISSRGVTLSVVDKMRIALQFATRPGLLMKLYNAMQYAKRIGDMYLDYPRSPEGLDRWHDRVMEAYGEYRRKIGLGPMPT</sequence>
<feature type="domain" description="Digeranylgeranylglycerophospholipid reductase catalytic" evidence="10">
    <location>
        <begin position="181"/>
        <end position="263"/>
    </location>
</feature>
<comment type="cofactor">
    <cofactor evidence="1">
        <name>FAD</name>
        <dbReference type="ChEBI" id="CHEBI:57692"/>
    </cofactor>
</comment>
<dbReference type="InterPro" id="IPR050407">
    <property type="entry name" value="Geranylgeranyl_reductase"/>
</dbReference>
<evidence type="ECO:0000256" key="4">
    <source>
        <dbReference type="ARBA" id="ARBA00022827"/>
    </source>
</evidence>
<keyword evidence="8" id="KW-1208">Phospholipid metabolism</keyword>
<dbReference type="GO" id="GO:0016628">
    <property type="term" value="F:oxidoreductase activity, acting on the CH-CH group of donors, NAD or NADP as acceptor"/>
    <property type="evidence" value="ECO:0007669"/>
    <property type="project" value="InterPro"/>
</dbReference>
<dbReference type="InterPro" id="IPR040131">
    <property type="entry name" value="MnmG_N"/>
</dbReference>
<dbReference type="PANTHER" id="PTHR42685">
    <property type="entry name" value="GERANYLGERANYL DIPHOSPHATE REDUCTASE"/>
    <property type="match status" value="1"/>
</dbReference>
<keyword evidence="5" id="KW-0560">Oxidoreductase</keyword>
<evidence type="ECO:0000256" key="5">
    <source>
        <dbReference type="ARBA" id="ARBA00023002"/>
    </source>
</evidence>
<dbReference type="eggNOG" id="arCOG00570">
    <property type="taxonomic scope" value="Archaea"/>
</dbReference>
<dbReference type="RefSeq" id="WP_013679979.1">
    <property type="nucleotide sequence ID" value="NC_015315.1"/>
</dbReference>
<keyword evidence="4" id="KW-0274">FAD</keyword>
<evidence type="ECO:0000256" key="2">
    <source>
        <dbReference type="ARBA" id="ARBA00022516"/>
    </source>
</evidence>
<dbReference type="InterPro" id="IPR054715">
    <property type="entry name" value="GGR_cat"/>
</dbReference>
<dbReference type="AlphaFoldDB" id="F2L0G1"/>
<dbReference type="EMBL" id="CP002590">
    <property type="protein sequence ID" value="AEA12643.1"/>
    <property type="molecule type" value="Genomic_DNA"/>
</dbReference>
<dbReference type="SUPFAM" id="SSF51905">
    <property type="entry name" value="FAD/NAD(P)-binding domain"/>
    <property type="match status" value="1"/>
</dbReference>
<dbReference type="Gene3D" id="3.50.50.60">
    <property type="entry name" value="FAD/NAD(P)-binding domain"/>
    <property type="match status" value="1"/>
</dbReference>
<proteinExistence type="predicted"/>
<evidence type="ECO:0000256" key="1">
    <source>
        <dbReference type="ARBA" id="ARBA00001974"/>
    </source>
</evidence>
<keyword evidence="3" id="KW-0285">Flavoprotein</keyword>
<dbReference type="PANTHER" id="PTHR42685:SF18">
    <property type="entry name" value="DIGERANYLGERANYLGLYCEROPHOSPHOLIPID REDUCTASE"/>
    <property type="match status" value="1"/>
</dbReference>
<dbReference type="PRINTS" id="PR00420">
    <property type="entry name" value="RNGMNOXGNASE"/>
</dbReference>
<keyword evidence="6" id="KW-0443">Lipid metabolism</keyword>
<evidence type="ECO:0000259" key="10">
    <source>
        <dbReference type="Pfam" id="PF22578"/>
    </source>
</evidence>
<dbReference type="Proteomes" id="UP000008138">
    <property type="component" value="Chromosome"/>
</dbReference>
<gene>
    <name evidence="11" type="ordered locus">TUZN_1164</name>
</gene>
<evidence type="ECO:0000313" key="11">
    <source>
        <dbReference type="EMBL" id="AEA12643.1"/>
    </source>
</evidence>
<keyword evidence="7" id="KW-0594">Phospholipid biosynthesis</keyword>
<feature type="domain" description="MnmG N-terminal" evidence="9">
    <location>
        <begin position="6"/>
        <end position="52"/>
    </location>
</feature>
<reference key="2">
    <citation type="submission" date="2011-03" db="EMBL/GenBank/DDBJ databases">
        <title>Complete genome sequence of the thermoacidophilic crenarchaeon Thermoproteus uzoniensis 768-20.</title>
        <authorList>
            <person name="Mardanov A.V."/>
            <person name="Gumerov V.M."/>
            <person name="Beletsky A.V."/>
            <person name="Prokofeva M.I."/>
            <person name="Bonch-Osmolovskaya E.A."/>
            <person name="Ravin N.V."/>
            <person name="Skryabin K.G."/>
        </authorList>
    </citation>
    <scope>NUCLEOTIDE SEQUENCE</scope>
    <source>
        <strain>768-20</strain>
    </source>
</reference>
<keyword evidence="2" id="KW-0444">Lipid biosynthesis</keyword>
<dbReference type="STRING" id="999630.TUZN_1164"/>
<dbReference type="InterPro" id="IPR036188">
    <property type="entry name" value="FAD/NAD-bd_sf"/>
</dbReference>
<evidence type="ECO:0000256" key="3">
    <source>
        <dbReference type="ARBA" id="ARBA00022630"/>
    </source>
</evidence>
<protein>
    <submittedName>
        <fullName evidence="11">Geranylgeranyl reductase</fullName>
    </submittedName>
</protein>
<dbReference type="KEGG" id="tuz:TUZN_1164"/>
<dbReference type="Pfam" id="PF22578">
    <property type="entry name" value="GGR_cat"/>
    <property type="match status" value="1"/>
</dbReference>
<name>F2L0G1_THEU7</name>
<evidence type="ECO:0000256" key="6">
    <source>
        <dbReference type="ARBA" id="ARBA00023098"/>
    </source>
</evidence>
<dbReference type="InterPro" id="IPR011777">
    <property type="entry name" value="Geranylgeranyl_Rdtase_fam"/>
</dbReference>
<dbReference type="InterPro" id="IPR054906">
    <property type="entry name" value="DGGGPL_red"/>
</dbReference>
<evidence type="ECO:0000259" key="9">
    <source>
        <dbReference type="Pfam" id="PF01134"/>
    </source>
</evidence>